<dbReference type="Pfam" id="PF04163">
    <property type="entry name" value="Tht1"/>
    <property type="match status" value="1"/>
</dbReference>
<sequence length="468" mass="51597">MQTSTVHLLLGLALTVASWAGASSTGHELGGKANSDPEVNQKLNMIRSIYAARLAICELEGASTLIPQPCIAITAPIRTPSTSGFGFLRKSTSHHLDEKKLPKRDLELCLKALESRPQWWTSYSNNRQNAIVICQASRAETEKEEILGLHHSLTESTIKLNEGLQEALHQAEKTAAEHQAFLQKVLVLQEQAMKEMEEKGTFIGGAFDKLLRKIEDGFDCVGAAVTTTLGKLHMESSILKQDLKNSSSHAKALHEILLATHKDVITRSHQVAQMQAHDSIVAKAMTSDLQNSLRSLAEADVAQLSQQMAIMDQALEWLNNRLIVAIEQENKLAERLRAMDSSVNQAQLKAEELQHTQQLQVEQLLTQQQTQESIRFNAQVSQALLDKATNTAANLHTLLDEAAIKIKQTPGLHQSGLSGWTLCFMILLLVGVQNFKAAFGLVFFILGHLIATTIFPLFKVYRSSLGPL</sequence>
<protein>
    <recommendedName>
        <fullName evidence="15">Nuclear membrane fusion protein Kar5</fullName>
    </recommendedName>
</protein>
<dbReference type="eggNOG" id="ENOG502QVCQ">
    <property type="taxonomic scope" value="Eukaryota"/>
</dbReference>
<evidence type="ECO:0000313" key="13">
    <source>
        <dbReference type="EMBL" id="EPS33791.1"/>
    </source>
</evidence>
<comment type="function">
    <text evidence="1 11">Required for nuclear membrane fusion during karyogamy.</text>
</comment>
<dbReference type="Proteomes" id="UP000019376">
    <property type="component" value="Unassembled WGS sequence"/>
</dbReference>
<gene>
    <name evidence="13" type="ORF">PDE_08753</name>
</gene>
<keyword evidence="5 11" id="KW-0732">Signal</keyword>
<proteinExistence type="inferred from homology"/>
<evidence type="ECO:0000313" key="14">
    <source>
        <dbReference type="Proteomes" id="UP000019376"/>
    </source>
</evidence>
<keyword evidence="14" id="KW-1185">Reference proteome</keyword>
<dbReference type="AlphaFoldDB" id="S7ZYB4"/>
<comment type="similarity">
    <text evidence="2 11">Belongs to the KAR5 family.</text>
</comment>
<dbReference type="InterPro" id="IPR007292">
    <property type="entry name" value="Nuclear_fusion_Kar5"/>
</dbReference>
<feature type="transmembrane region" description="Helical" evidence="11">
    <location>
        <begin position="411"/>
        <end position="430"/>
    </location>
</feature>
<dbReference type="PANTHER" id="PTHR28012:SF1">
    <property type="entry name" value="NUCLEAR FUSION PROTEIN KAR5"/>
    <property type="match status" value="1"/>
</dbReference>
<feature type="transmembrane region" description="Helical" evidence="11">
    <location>
        <begin position="437"/>
        <end position="458"/>
    </location>
</feature>
<keyword evidence="10 11" id="KW-0539">Nucleus</keyword>
<dbReference type="GO" id="GO:0048288">
    <property type="term" value="P:nuclear membrane fusion involved in karyogamy"/>
    <property type="evidence" value="ECO:0007669"/>
    <property type="project" value="UniProtKB-UniRule"/>
</dbReference>
<dbReference type="GO" id="GO:0005789">
    <property type="term" value="C:endoplasmic reticulum membrane"/>
    <property type="evidence" value="ECO:0007669"/>
    <property type="project" value="UniProtKB-SubCell"/>
</dbReference>
<evidence type="ECO:0000256" key="4">
    <source>
        <dbReference type="ARBA" id="ARBA00022692"/>
    </source>
</evidence>
<dbReference type="PhylomeDB" id="S7ZYB4"/>
<dbReference type="GO" id="GO:0031965">
    <property type="term" value="C:nuclear membrane"/>
    <property type="evidence" value="ECO:0007669"/>
    <property type="project" value="UniProtKB-SubCell"/>
</dbReference>
<dbReference type="PANTHER" id="PTHR28012">
    <property type="entry name" value="NUCLEAR FUSION PROTEIN KAR5"/>
    <property type="match status" value="1"/>
</dbReference>
<dbReference type="HOGENOM" id="CLU_033545_2_0_1"/>
<keyword evidence="9" id="KW-0325">Glycoprotein</keyword>
<keyword evidence="3 11" id="KW-0415">Karyogamy</keyword>
<evidence type="ECO:0000256" key="1">
    <source>
        <dbReference type="ARBA" id="ARBA00003389"/>
    </source>
</evidence>
<keyword evidence="4 11" id="KW-0812">Transmembrane</keyword>
<evidence type="ECO:0000256" key="3">
    <source>
        <dbReference type="ARBA" id="ARBA00022459"/>
    </source>
</evidence>
<name>S7ZYB4_PENO1</name>
<dbReference type="OrthoDB" id="5311848at2759"/>
<evidence type="ECO:0000256" key="9">
    <source>
        <dbReference type="ARBA" id="ARBA00023180"/>
    </source>
</evidence>
<evidence type="ECO:0000256" key="6">
    <source>
        <dbReference type="ARBA" id="ARBA00022824"/>
    </source>
</evidence>
<keyword evidence="8 11" id="KW-0472">Membrane</keyword>
<evidence type="ECO:0000256" key="2">
    <source>
        <dbReference type="ARBA" id="ARBA00010473"/>
    </source>
</evidence>
<dbReference type="EMBL" id="KB644415">
    <property type="protein sequence ID" value="EPS33791.1"/>
    <property type="molecule type" value="Genomic_DNA"/>
</dbReference>
<feature type="signal peptide" evidence="12">
    <location>
        <begin position="1"/>
        <end position="24"/>
    </location>
</feature>
<evidence type="ECO:0008006" key="15">
    <source>
        <dbReference type="Google" id="ProtNLM"/>
    </source>
</evidence>
<evidence type="ECO:0000256" key="5">
    <source>
        <dbReference type="ARBA" id="ARBA00022729"/>
    </source>
</evidence>
<accession>S7ZYB4</accession>
<keyword evidence="6 11" id="KW-0256">Endoplasmic reticulum</keyword>
<comment type="subcellular location">
    <subcellularLocation>
        <location evidence="11">Endoplasmic reticulum membrane</location>
    </subcellularLocation>
    <subcellularLocation>
        <location evidence="11">Nucleus membrane</location>
    </subcellularLocation>
</comment>
<dbReference type="GO" id="GO:0000742">
    <property type="term" value="P:karyogamy involved in conjugation with cellular fusion"/>
    <property type="evidence" value="ECO:0007669"/>
    <property type="project" value="UniProtKB-UniRule"/>
</dbReference>
<evidence type="ECO:0000256" key="7">
    <source>
        <dbReference type="ARBA" id="ARBA00022989"/>
    </source>
</evidence>
<evidence type="ECO:0000256" key="10">
    <source>
        <dbReference type="ARBA" id="ARBA00023242"/>
    </source>
</evidence>
<evidence type="ECO:0000256" key="12">
    <source>
        <dbReference type="SAM" id="SignalP"/>
    </source>
</evidence>
<organism evidence="13 14">
    <name type="scientific">Penicillium oxalicum (strain 114-2 / CGMCC 5302)</name>
    <name type="common">Penicillium decumbens</name>
    <dbReference type="NCBI Taxonomy" id="933388"/>
    <lineage>
        <taxon>Eukaryota</taxon>
        <taxon>Fungi</taxon>
        <taxon>Dikarya</taxon>
        <taxon>Ascomycota</taxon>
        <taxon>Pezizomycotina</taxon>
        <taxon>Eurotiomycetes</taxon>
        <taxon>Eurotiomycetidae</taxon>
        <taxon>Eurotiales</taxon>
        <taxon>Aspergillaceae</taxon>
        <taxon>Penicillium</taxon>
    </lineage>
</organism>
<feature type="chain" id="PRO_5004547600" description="Nuclear membrane fusion protein Kar5" evidence="12">
    <location>
        <begin position="25"/>
        <end position="468"/>
    </location>
</feature>
<evidence type="ECO:0000256" key="8">
    <source>
        <dbReference type="ARBA" id="ARBA00023136"/>
    </source>
</evidence>
<keyword evidence="7 11" id="KW-1133">Transmembrane helix</keyword>
<reference evidence="13 14" key="1">
    <citation type="journal article" date="2013" name="PLoS ONE">
        <title>Genomic and secretomic analyses reveal unique features of the lignocellulolytic enzyme system of Penicillium decumbens.</title>
        <authorList>
            <person name="Liu G."/>
            <person name="Zhang L."/>
            <person name="Wei X."/>
            <person name="Zou G."/>
            <person name="Qin Y."/>
            <person name="Ma L."/>
            <person name="Li J."/>
            <person name="Zheng H."/>
            <person name="Wang S."/>
            <person name="Wang C."/>
            <person name="Xun L."/>
            <person name="Zhao G.-P."/>
            <person name="Zhou Z."/>
            <person name="Qu Y."/>
        </authorList>
    </citation>
    <scope>NUCLEOTIDE SEQUENCE [LARGE SCALE GENOMIC DNA]</scope>
    <source>
        <strain evidence="14">114-2 / CGMCC 5302</strain>
    </source>
</reference>
<evidence type="ECO:0000256" key="11">
    <source>
        <dbReference type="RuleBase" id="RU368082"/>
    </source>
</evidence>